<evidence type="ECO:0000313" key="1">
    <source>
        <dbReference type="EMBL" id="CAH1988139.1"/>
    </source>
</evidence>
<sequence length="185" mass="20766">MRNSSKVRLYLVTNNDIENVEKTVPKNVVPLQGTMQVHQVFTDTPGELKYRDLSCFCQRGFCLCLDPKTYRPVPTPVVGKISNSTEKSYADGLNNKELLADISNVPTESRRSYYSMVYSPSSSSDEEVLANLDQPSVSNVKEKQLIDKENVHPSKISDGVYVLVKVSSVKDTHYTYLGVAKSRYC</sequence>
<gene>
    <name evidence="1" type="ORF">ACAOBT_LOCUS18303</name>
</gene>
<dbReference type="AlphaFoldDB" id="A0A9P0L3L5"/>
<reference evidence="1" key="1">
    <citation type="submission" date="2022-03" db="EMBL/GenBank/DDBJ databases">
        <authorList>
            <person name="Sayadi A."/>
        </authorList>
    </citation>
    <scope>NUCLEOTIDE SEQUENCE</scope>
</reference>
<protein>
    <submittedName>
        <fullName evidence="1">Uncharacterized protein</fullName>
    </submittedName>
</protein>
<dbReference type="Proteomes" id="UP001152888">
    <property type="component" value="Unassembled WGS sequence"/>
</dbReference>
<dbReference type="EMBL" id="CAKOFQ010007037">
    <property type="protein sequence ID" value="CAH1988139.1"/>
    <property type="molecule type" value="Genomic_DNA"/>
</dbReference>
<evidence type="ECO:0000313" key="2">
    <source>
        <dbReference type="Proteomes" id="UP001152888"/>
    </source>
</evidence>
<organism evidence="1 2">
    <name type="scientific">Acanthoscelides obtectus</name>
    <name type="common">Bean weevil</name>
    <name type="synonym">Bruchus obtectus</name>
    <dbReference type="NCBI Taxonomy" id="200917"/>
    <lineage>
        <taxon>Eukaryota</taxon>
        <taxon>Metazoa</taxon>
        <taxon>Ecdysozoa</taxon>
        <taxon>Arthropoda</taxon>
        <taxon>Hexapoda</taxon>
        <taxon>Insecta</taxon>
        <taxon>Pterygota</taxon>
        <taxon>Neoptera</taxon>
        <taxon>Endopterygota</taxon>
        <taxon>Coleoptera</taxon>
        <taxon>Polyphaga</taxon>
        <taxon>Cucujiformia</taxon>
        <taxon>Chrysomeloidea</taxon>
        <taxon>Chrysomelidae</taxon>
        <taxon>Bruchinae</taxon>
        <taxon>Bruchini</taxon>
        <taxon>Acanthoscelides</taxon>
    </lineage>
</organism>
<comment type="caution">
    <text evidence="1">The sequence shown here is derived from an EMBL/GenBank/DDBJ whole genome shotgun (WGS) entry which is preliminary data.</text>
</comment>
<keyword evidence="2" id="KW-1185">Reference proteome</keyword>
<proteinExistence type="predicted"/>
<accession>A0A9P0L3L5</accession>
<name>A0A9P0L3L5_ACAOB</name>
<dbReference type="OrthoDB" id="6731296at2759"/>